<protein>
    <submittedName>
        <fullName evidence="1">Uncharacterized protein</fullName>
    </submittedName>
</protein>
<sequence length="136" mass="14484">MAGLMLFSDSRVAGHKSWTILLVVSLTSALCLSLPRAVAVGGLVPRPFSSGHRARSHVGVVVKSLRRNIAVCRQVRVDTNPLQGGSGKSPCPQFITPIQHCCVAIVAIDIVRHHVIAAPVDLPRPGLSTHHPNVAR</sequence>
<comment type="caution">
    <text evidence="1">The sequence shown here is derived from an EMBL/GenBank/DDBJ whole genome shotgun (WGS) entry which is preliminary data.</text>
</comment>
<gene>
    <name evidence="1" type="ORF">B0H16DRAFT_1581911</name>
</gene>
<accession>A0AAD7I0M3</accession>
<dbReference type="Proteomes" id="UP001215598">
    <property type="component" value="Unassembled WGS sequence"/>
</dbReference>
<dbReference type="AlphaFoldDB" id="A0AAD7I0M3"/>
<dbReference type="EMBL" id="JARKIB010000146">
    <property type="protein sequence ID" value="KAJ7732321.1"/>
    <property type="molecule type" value="Genomic_DNA"/>
</dbReference>
<reference evidence="1" key="1">
    <citation type="submission" date="2023-03" db="EMBL/GenBank/DDBJ databases">
        <title>Massive genome expansion in bonnet fungi (Mycena s.s.) driven by repeated elements and novel gene families across ecological guilds.</title>
        <authorList>
            <consortium name="Lawrence Berkeley National Laboratory"/>
            <person name="Harder C.B."/>
            <person name="Miyauchi S."/>
            <person name="Viragh M."/>
            <person name="Kuo A."/>
            <person name="Thoen E."/>
            <person name="Andreopoulos B."/>
            <person name="Lu D."/>
            <person name="Skrede I."/>
            <person name="Drula E."/>
            <person name="Henrissat B."/>
            <person name="Morin E."/>
            <person name="Kohler A."/>
            <person name="Barry K."/>
            <person name="LaButti K."/>
            <person name="Morin E."/>
            <person name="Salamov A."/>
            <person name="Lipzen A."/>
            <person name="Mereny Z."/>
            <person name="Hegedus B."/>
            <person name="Baldrian P."/>
            <person name="Stursova M."/>
            <person name="Weitz H."/>
            <person name="Taylor A."/>
            <person name="Grigoriev I.V."/>
            <person name="Nagy L.G."/>
            <person name="Martin F."/>
            <person name="Kauserud H."/>
        </authorList>
    </citation>
    <scope>NUCLEOTIDE SEQUENCE</scope>
    <source>
        <strain evidence="1">CBHHK182m</strain>
    </source>
</reference>
<evidence type="ECO:0000313" key="2">
    <source>
        <dbReference type="Proteomes" id="UP001215598"/>
    </source>
</evidence>
<name>A0AAD7I0M3_9AGAR</name>
<evidence type="ECO:0000313" key="1">
    <source>
        <dbReference type="EMBL" id="KAJ7732321.1"/>
    </source>
</evidence>
<proteinExistence type="predicted"/>
<organism evidence="1 2">
    <name type="scientific">Mycena metata</name>
    <dbReference type="NCBI Taxonomy" id="1033252"/>
    <lineage>
        <taxon>Eukaryota</taxon>
        <taxon>Fungi</taxon>
        <taxon>Dikarya</taxon>
        <taxon>Basidiomycota</taxon>
        <taxon>Agaricomycotina</taxon>
        <taxon>Agaricomycetes</taxon>
        <taxon>Agaricomycetidae</taxon>
        <taxon>Agaricales</taxon>
        <taxon>Marasmiineae</taxon>
        <taxon>Mycenaceae</taxon>
        <taxon>Mycena</taxon>
    </lineage>
</organism>
<keyword evidence="2" id="KW-1185">Reference proteome</keyword>